<dbReference type="CDD" id="cd00084">
    <property type="entry name" value="HMG-box_SF"/>
    <property type="match status" value="1"/>
</dbReference>
<evidence type="ECO:0000256" key="6">
    <source>
        <dbReference type="ARBA" id="ARBA00023163"/>
    </source>
</evidence>
<dbReference type="InterPro" id="IPR050454">
    <property type="entry name" value="RTT106/SSRP1_HistChap/FACT"/>
</dbReference>
<dbReference type="Gene3D" id="1.10.30.10">
    <property type="entry name" value="High mobility group box domain"/>
    <property type="match status" value="1"/>
</dbReference>
<feature type="non-terminal residue" evidence="13">
    <location>
        <position position="346"/>
    </location>
</feature>
<dbReference type="InterPro" id="IPR013719">
    <property type="entry name" value="RTT106/SPT16-like_middle_dom"/>
</dbReference>
<dbReference type="PRINTS" id="PR00887">
    <property type="entry name" value="SSRCOGNITION"/>
</dbReference>
<keyword evidence="4 10" id="KW-0227">DNA damage</keyword>
<dbReference type="PANTHER" id="PTHR45849">
    <property type="entry name" value="FACT COMPLEX SUBUNIT SSRP1"/>
    <property type="match status" value="1"/>
</dbReference>
<keyword evidence="8 9" id="KW-0539">Nucleus</keyword>
<feature type="compositionally biased region" description="Low complexity" evidence="11">
    <location>
        <begin position="314"/>
        <end position="330"/>
    </location>
</feature>
<dbReference type="SUPFAM" id="SSF50729">
    <property type="entry name" value="PH domain-like"/>
    <property type="match status" value="1"/>
</dbReference>
<evidence type="ECO:0000256" key="11">
    <source>
        <dbReference type="SAM" id="MobiDB-lite"/>
    </source>
</evidence>
<dbReference type="Gene3D" id="2.30.29.30">
    <property type="entry name" value="Pleckstrin-homology domain (PH domain)/Phosphotyrosine-binding domain (PTB)"/>
    <property type="match status" value="1"/>
</dbReference>
<dbReference type="GO" id="GO:0042393">
    <property type="term" value="F:histone binding"/>
    <property type="evidence" value="ECO:0007669"/>
    <property type="project" value="TreeGrafter"/>
</dbReference>
<feature type="region of interest" description="Disordered" evidence="11">
    <location>
        <begin position="302"/>
        <end position="346"/>
    </location>
</feature>
<dbReference type="GO" id="GO:0006281">
    <property type="term" value="P:DNA repair"/>
    <property type="evidence" value="ECO:0007669"/>
    <property type="project" value="UniProtKB-KW"/>
</dbReference>
<feature type="compositionally biased region" description="Acidic residues" evidence="11">
    <location>
        <begin position="201"/>
        <end position="213"/>
    </location>
</feature>
<dbReference type="Pfam" id="PF00505">
    <property type="entry name" value="HMG_box"/>
    <property type="match status" value="1"/>
</dbReference>
<dbReference type="AlphaFoldDB" id="A0A0A9ZJG4"/>
<dbReference type="SMART" id="SM01287">
    <property type="entry name" value="Rtt106"/>
    <property type="match status" value="1"/>
</dbReference>
<comment type="function">
    <text evidence="10">Component of the FACT complex, a general chromatin factor that acts to reorganize nucleosomes. The FACT complex is involved in multiple processes that require DNA as a template such as mRNA elongation, DNA replication and DNA repair. During transcription elongation the FACT complex acts as a histone chaperone that both destabilizes and restores nucleosomal structure. It facilitates the passage of RNA polymerase II and transcription by promoting the dissociation of one histone H2A-H2B dimer from the nucleosome, then subsequently promotes the reestablishment of the nucleosome following the passage of RNA polymerase II.</text>
</comment>
<comment type="subcellular location">
    <subcellularLocation>
        <location evidence="10">Nucleus</location>
    </subcellularLocation>
    <subcellularLocation>
        <location evidence="10">Chromosome</location>
    </subcellularLocation>
</comment>
<feature type="compositionally biased region" description="Low complexity" evidence="11">
    <location>
        <begin position="186"/>
        <end position="200"/>
    </location>
</feature>
<keyword evidence="6 10" id="KW-0804">Transcription</keyword>
<evidence type="ECO:0000256" key="7">
    <source>
        <dbReference type="ARBA" id="ARBA00023204"/>
    </source>
</evidence>
<keyword evidence="2 10" id="KW-0158">Chromosome</keyword>
<comment type="similarity">
    <text evidence="1 10">Belongs to the SSRP1 family.</text>
</comment>
<keyword evidence="9" id="KW-0238">DNA-binding</keyword>
<evidence type="ECO:0000256" key="3">
    <source>
        <dbReference type="ARBA" id="ARBA00022705"/>
    </source>
</evidence>
<feature type="region of interest" description="Disordered" evidence="11">
    <location>
        <begin position="173"/>
        <end position="249"/>
    </location>
</feature>
<protein>
    <recommendedName>
        <fullName evidence="10">FACT complex subunit SSRP1</fullName>
    </recommendedName>
</protein>
<dbReference type="PANTHER" id="PTHR45849:SF1">
    <property type="entry name" value="FACT COMPLEX SUBUNIT SSRP1"/>
    <property type="match status" value="1"/>
</dbReference>
<dbReference type="SMART" id="SM00398">
    <property type="entry name" value="HMG"/>
    <property type="match status" value="1"/>
</dbReference>
<name>A0A0A9ZJG4_LYGHE</name>
<sequence length="346" mass="39586">MEGPLDQVLPFTLQSLVKLKIASTSKDFVASNGVDPCVQAAHKADEGYLFMLSKSFFFVKKPILHLLHEDITRISFSRLDQDTMLTQTFDLQITINVDNPTKINQHQFVTYEFTISNTELAPCVKFMIDKHLPIVDVKRVTKLLANLQRHSQDSKDDQRRMDELLLLQRTLEEANENDEDDEDFAESVTSDGSDDGVSTASDDEDDEDDEDEDTHNMSDSQASSSDNSAGDTHSNKHHRKRSKHGKDYVKKPMNAYMCYVNSVRAAVQSEFPNEKITQIMKTISERWKQLSEQDRSVYHEMAKQDQQRYRRQLDQQTKLTTAVDTPTVDLDPTDGHTVQDDDDDDD</sequence>
<dbReference type="GO" id="GO:0035101">
    <property type="term" value="C:FACT complex"/>
    <property type="evidence" value="ECO:0007669"/>
    <property type="project" value="TreeGrafter"/>
</dbReference>
<evidence type="ECO:0000256" key="1">
    <source>
        <dbReference type="ARBA" id="ARBA00010060"/>
    </source>
</evidence>
<organism evidence="13">
    <name type="scientific">Lygus hesperus</name>
    <name type="common">Western plant bug</name>
    <dbReference type="NCBI Taxonomy" id="30085"/>
    <lineage>
        <taxon>Eukaryota</taxon>
        <taxon>Metazoa</taxon>
        <taxon>Ecdysozoa</taxon>
        <taxon>Arthropoda</taxon>
        <taxon>Hexapoda</taxon>
        <taxon>Insecta</taxon>
        <taxon>Pterygota</taxon>
        <taxon>Neoptera</taxon>
        <taxon>Paraneoptera</taxon>
        <taxon>Hemiptera</taxon>
        <taxon>Heteroptera</taxon>
        <taxon>Panheteroptera</taxon>
        <taxon>Cimicomorpha</taxon>
        <taxon>Miridae</taxon>
        <taxon>Mirini</taxon>
        <taxon>Lygus</taxon>
    </lineage>
</organism>
<evidence type="ECO:0000256" key="10">
    <source>
        <dbReference type="RuleBase" id="RU364013"/>
    </source>
</evidence>
<evidence type="ECO:0000256" key="8">
    <source>
        <dbReference type="ARBA" id="ARBA00023242"/>
    </source>
</evidence>
<evidence type="ECO:0000256" key="2">
    <source>
        <dbReference type="ARBA" id="ARBA00022454"/>
    </source>
</evidence>
<dbReference type="GO" id="GO:0003677">
    <property type="term" value="F:DNA binding"/>
    <property type="evidence" value="ECO:0007669"/>
    <property type="project" value="UniProtKB-UniRule"/>
</dbReference>
<reference evidence="13" key="2">
    <citation type="submission" date="2014-07" db="EMBL/GenBank/DDBJ databases">
        <authorList>
            <person name="Hull J."/>
        </authorList>
    </citation>
    <scope>NUCLEOTIDE SEQUENCE</scope>
</reference>
<keyword evidence="3 10" id="KW-0235">DNA replication</keyword>
<feature type="compositionally biased region" description="Low complexity" evidence="11">
    <location>
        <begin position="218"/>
        <end position="229"/>
    </location>
</feature>
<keyword evidence="7 10" id="KW-0234">DNA repair</keyword>
<feature type="compositionally biased region" description="Basic and acidic residues" evidence="11">
    <location>
        <begin position="302"/>
        <end position="313"/>
    </location>
</feature>
<evidence type="ECO:0000256" key="9">
    <source>
        <dbReference type="PROSITE-ProRule" id="PRU00267"/>
    </source>
</evidence>
<dbReference type="GO" id="GO:0031491">
    <property type="term" value="F:nucleosome binding"/>
    <property type="evidence" value="ECO:0007669"/>
    <property type="project" value="TreeGrafter"/>
</dbReference>
<feature type="compositionally biased region" description="Acidic residues" evidence="11">
    <location>
        <begin position="173"/>
        <end position="185"/>
    </location>
</feature>
<evidence type="ECO:0000313" key="13">
    <source>
        <dbReference type="EMBL" id="JAG43485.1"/>
    </source>
</evidence>
<dbReference type="InterPro" id="IPR000969">
    <property type="entry name" value="SSRP1/POB3"/>
</dbReference>
<gene>
    <name evidence="13" type="primary">SSRP1</name>
    <name evidence="13" type="ORF">CM83_8525</name>
</gene>
<accession>A0A0A9ZJG4</accession>
<dbReference type="EMBL" id="GBHO01000119">
    <property type="protein sequence ID" value="JAG43485.1"/>
    <property type="molecule type" value="Transcribed_RNA"/>
</dbReference>
<feature type="domain" description="HMG box" evidence="12">
    <location>
        <begin position="249"/>
        <end position="317"/>
    </location>
</feature>
<evidence type="ECO:0000259" key="12">
    <source>
        <dbReference type="PROSITE" id="PS50118"/>
    </source>
</evidence>
<dbReference type="InterPro" id="IPR011993">
    <property type="entry name" value="PH-like_dom_sf"/>
</dbReference>
<feature type="DNA-binding region" description="HMG box" evidence="9">
    <location>
        <begin position="249"/>
        <end position="317"/>
    </location>
</feature>
<evidence type="ECO:0000256" key="4">
    <source>
        <dbReference type="ARBA" id="ARBA00022763"/>
    </source>
</evidence>
<dbReference type="SUPFAM" id="SSF47095">
    <property type="entry name" value="HMG-box"/>
    <property type="match status" value="1"/>
</dbReference>
<feature type="compositionally biased region" description="Basic residues" evidence="11">
    <location>
        <begin position="235"/>
        <end position="244"/>
    </location>
</feature>
<dbReference type="GO" id="GO:0006260">
    <property type="term" value="P:DNA replication"/>
    <property type="evidence" value="ECO:0007669"/>
    <property type="project" value="UniProtKB-KW"/>
</dbReference>
<reference evidence="13" key="1">
    <citation type="journal article" date="2014" name="PLoS ONE">
        <title>Transcriptome-Based Identification of ABC Transporters in the Western Tarnished Plant Bug Lygus hesperus.</title>
        <authorList>
            <person name="Hull J.J."/>
            <person name="Chaney K."/>
            <person name="Geib S.M."/>
            <person name="Fabrick J.A."/>
            <person name="Brent C.S."/>
            <person name="Walsh D."/>
            <person name="Lavine L.C."/>
        </authorList>
    </citation>
    <scope>NUCLEOTIDE SEQUENCE</scope>
</reference>
<dbReference type="Pfam" id="PF08512">
    <property type="entry name" value="Rttp106-like_middle"/>
    <property type="match status" value="1"/>
</dbReference>
<keyword evidence="5 10" id="KW-0805">Transcription regulation</keyword>
<dbReference type="PROSITE" id="PS50118">
    <property type="entry name" value="HMG_BOX_2"/>
    <property type="match status" value="1"/>
</dbReference>
<dbReference type="InterPro" id="IPR036910">
    <property type="entry name" value="HMG_box_dom_sf"/>
</dbReference>
<proteinExistence type="inferred from homology"/>
<dbReference type="InterPro" id="IPR009071">
    <property type="entry name" value="HMG_box_dom"/>
</dbReference>
<evidence type="ECO:0000256" key="5">
    <source>
        <dbReference type="ARBA" id="ARBA00023015"/>
    </source>
</evidence>